<keyword evidence="7 10" id="KW-0235">DNA replication</keyword>
<reference evidence="14 15" key="1">
    <citation type="submission" date="2019-07" db="EMBL/GenBank/DDBJ databases">
        <title>Rufibacter sp. nov., isolated from lake sediment.</title>
        <authorList>
            <person name="Qu J.-H."/>
        </authorList>
    </citation>
    <scope>NUCLEOTIDE SEQUENCE [LARGE SCALE GENOMIC DNA]</scope>
    <source>
        <strain evidence="14 15">NBS58-1</strain>
    </source>
</reference>
<comment type="subunit">
    <text evidence="10">Forms a ring-shaped head-to-tail homodimer around DNA.</text>
</comment>
<dbReference type="GO" id="GO:0005737">
    <property type="term" value="C:cytoplasm"/>
    <property type="evidence" value="ECO:0007669"/>
    <property type="project" value="UniProtKB-SubCell"/>
</dbReference>
<dbReference type="GO" id="GO:0009360">
    <property type="term" value="C:DNA polymerase III complex"/>
    <property type="evidence" value="ECO:0007669"/>
    <property type="project" value="InterPro"/>
</dbReference>
<dbReference type="GO" id="GO:0006271">
    <property type="term" value="P:DNA strand elongation involved in DNA replication"/>
    <property type="evidence" value="ECO:0007669"/>
    <property type="project" value="TreeGrafter"/>
</dbReference>
<dbReference type="GO" id="GO:0008408">
    <property type="term" value="F:3'-5' exonuclease activity"/>
    <property type="evidence" value="ECO:0007669"/>
    <property type="project" value="InterPro"/>
</dbReference>
<evidence type="ECO:0000256" key="1">
    <source>
        <dbReference type="ARBA" id="ARBA00004496"/>
    </source>
</evidence>
<dbReference type="PANTHER" id="PTHR30478:SF0">
    <property type="entry name" value="BETA SLIDING CLAMP"/>
    <property type="match status" value="1"/>
</dbReference>
<keyword evidence="9" id="KW-0238">DNA-binding</keyword>
<dbReference type="Proteomes" id="UP000324133">
    <property type="component" value="Unassembled WGS sequence"/>
</dbReference>
<name>A0A5B6TFD6_9BACT</name>
<evidence type="ECO:0000256" key="3">
    <source>
        <dbReference type="ARBA" id="ARBA00021035"/>
    </source>
</evidence>
<dbReference type="PANTHER" id="PTHR30478">
    <property type="entry name" value="DNA POLYMERASE III SUBUNIT BETA"/>
    <property type="match status" value="1"/>
</dbReference>
<feature type="domain" description="DNA polymerase III beta sliding clamp central" evidence="12">
    <location>
        <begin position="129"/>
        <end position="243"/>
    </location>
</feature>
<comment type="similarity">
    <text evidence="2 10">Belongs to the beta sliding clamp family.</text>
</comment>
<evidence type="ECO:0000259" key="13">
    <source>
        <dbReference type="Pfam" id="PF02768"/>
    </source>
</evidence>
<gene>
    <name evidence="14" type="primary">dnaN</name>
    <name evidence="14" type="ORF">FOA19_15370</name>
</gene>
<keyword evidence="15" id="KW-1185">Reference proteome</keyword>
<evidence type="ECO:0000259" key="11">
    <source>
        <dbReference type="Pfam" id="PF00712"/>
    </source>
</evidence>
<evidence type="ECO:0000256" key="9">
    <source>
        <dbReference type="ARBA" id="ARBA00023125"/>
    </source>
</evidence>
<organism evidence="14 15">
    <name type="scientific">Rufibacter hautae</name>
    <dbReference type="NCBI Taxonomy" id="2595005"/>
    <lineage>
        <taxon>Bacteria</taxon>
        <taxon>Pseudomonadati</taxon>
        <taxon>Bacteroidota</taxon>
        <taxon>Cytophagia</taxon>
        <taxon>Cytophagales</taxon>
        <taxon>Hymenobacteraceae</taxon>
        <taxon>Rufibacter</taxon>
    </lineage>
</organism>
<dbReference type="InterPro" id="IPR001001">
    <property type="entry name" value="DNA_polIII_beta"/>
</dbReference>
<dbReference type="InterPro" id="IPR046938">
    <property type="entry name" value="DNA_clamp_sf"/>
</dbReference>
<dbReference type="PIRSF" id="PIRSF000804">
    <property type="entry name" value="DNA_pol_III_b"/>
    <property type="match status" value="1"/>
</dbReference>
<dbReference type="Gene3D" id="3.10.150.10">
    <property type="entry name" value="DNA Polymerase III, subunit A, domain 2"/>
    <property type="match status" value="1"/>
</dbReference>
<dbReference type="NCBIfam" id="TIGR00663">
    <property type="entry name" value="dnan"/>
    <property type="match status" value="1"/>
</dbReference>
<evidence type="ECO:0000256" key="4">
    <source>
        <dbReference type="ARBA" id="ARBA00022490"/>
    </source>
</evidence>
<dbReference type="InterPro" id="IPR022634">
    <property type="entry name" value="DNA_polIII_beta_N"/>
</dbReference>
<evidence type="ECO:0000256" key="8">
    <source>
        <dbReference type="ARBA" id="ARBA00022932"/>
    </source>
</evidence>
<dbReference type="RefSeq" id="WP_149091658.1">
    <property type="nucleotide sequence ID" value="NZ_VKKY01000002.1"/>
</dbReference>
<dbReference type="EMBL" id="VKKY01000002">
    <property type="protein sequence ID" value="KAA3438601.1"/>
    <property type="molecule type" value="Genomic_DNA"/>
</dbReference>
<dbReference type="Pfam" id="PF02767">
    <property type="entry name" value="DNA_pol3_beta_2"/>
    <property type="match status" value="1"/>
</dbReference>
<evidence type="ECO:0000313" key="14">
    <source>
        <dbReference type="EMBL" id="KAA3438601.1"/>
    </source>
</evidence>
<protein>
    <recommendedName>
        <fullName evidence="3 10">Beta sliding clamp</fullName>
    </recommendedName>
</protein>
<evidence type="ECO:0000256" key="5">
    <source>
        <dbReference type="ARBA" id="ARBA00022679"/>
    </source>
</evidence>
<dbReference type="Pfam" id="PF00712">
    <property type="entry name" value="DNA_pol3_beta"/>
    <property type="match status" value="1"/>
</dbReference>
<dbReference type="Pfam" id="PF02768">
    <property type="entry name" value="DNA_pol3_beta_3"/>
    <property type="match status" value="1"/>
</dbReference>
<sequence length="374" mass="41742">MKFIVSSTALLKQLTSINGVVANNPVVPILENFLFEINDGVLTITASDLETSMITEIHVEARENGRIAAPARILIDTLKNLPDQPVTFTIDEETYTIEISSSNGRYKLSGENATDFPKVPVVRGGNAIEIPSNVLGRAINKTIFAVSNDELRPAMTGIFVQLNSGNITFVATDGHRLLRYRRQDVSSDNAASIIIPKKAFNLLKSTLPNEATAVRVEFNTSNAFFSFDNIRMICRLIDERYPDYENVIPAQNPNKLVIDRYDFLSSVKRISIYSNKTTHQVRLRITGSELQISAEDLDFSNEANERLTCQYDGEDMEIGFNAKFLTEMLSNIDSDEITLELSTPNRAGLLMPSTNDDEESILMLVMPVMLNNYV</sequence>
<dbReference type="AlphaFoldDB" id="A0A5B6TFD6"/>
<dbReference type="CDD" id="cd00140">
    <property type="entry name" value="beta_clamp"/>
    <property type="match status" value="1"/>
</dbReference>
<comment type="function">
    <text evidence="10">Confers DNA tethering and processivity to DNA polymerases and other proteins. Acts as a clamp, forming a ring around DNA (a reaction catalyzed by the clamp-loading complex) which diffuses in an ATP-independent manner freely and bidirectionally along dsDNA. Initially characterized for its ability to contact the catalytic subunit of DNA polymerase III (Pol III), a complex, multichain enzyme responsible for most of the replicative synthesis in bacteria; Pol III exhibits 3'-5' exonuclease proofreading activity. The beta chain is required for initiation of replication as well as for processivity of DNA replication.</text>
</comment>
<evidence type="ECO:0000256" key="2">
    <source>
        <dbReference type="ARBA" id="ARBA00010752"/>
    </source>
</evidence>
<evidence type="ECO:0000256" key="7">
    <source>
        <dbReference type="ARBA" id="ARBA00022705"/>
    </source>
</evidence>
<feature type="domain" description="DNA polymerase III beta sliding clamp C-terminal" evidence="13">
    <location>
        <begin position="246"/>
        <end position="363"/>
    </location>
</feature>
<dbReference type="GO" id="GO:0003677">
    <property type="term" value="F:DNA binding"/>
    <property type="evidence" value="ECO:0007669"/>
    <property type="project" value="UniProtKB-UniRule"/>
</dbReference>
<feature type="domain" description="DNA polymerase III beta sliding clamp N-terminal" evidence="11">
    <location>
        <begin position="1"/>
        <end position="120"/>
    </location>
</feature>
<dbReference type="GO" id="GO:0003887">
    <property type="term" value="F:DNA-directed DNA polymerase activity"/>
    <property type="evidence" value="ECO:0007669"/>
    <property type="project" value="UniProtKB-UniRule"/>
</dbReference>
<keyword evidence="6 10" id="KW-0548">Nucleotidyltransferase</keyword>
<keyword evidence="8 10" id="KW-0239">DNA-directed DNA polymerase</keyword>
<evidence type="ECO:0000256" key="6">
    <source>
        <dbReference type="ARBA" id="ARBA00022695"/>
    </source>
</evidence>
<dbReference type="InterPro" id="IPR022637">
    <property type="entry name" value="DNA_polIII_beta_cen"/>
</dbReference>
<dbReference type="SMART" id="SM00480">
    <property type="entry name" value="POL3Bc"/>
    <property type="match status" value="1"/>
</dbReference>
<dbReference type="SUPFAM" id="SSF55979">
    <property type="entry name" value="DNA clamp"/>
    <property type="match status" value="3"/>
</dbReference>
<comment type="caution">
    <text evidence="14">The sequence shown here is derived from an EMBL/GenBank/DDBJ whole genome shotgun (WGS) entry which is preliminary data.</text>
</comment>
<evidence type="ECO:0000313" key="15">
    <source>
        <dbReference type="Proteomes" id="UP000324133"/>
    </source>
</evidence>
<evidence type="ECO:0000256" key="10">
    <source>
        <dbReference type="PIRNR" id="PIRNR000804"/>
    </source>
</evidence>
<dbReference type="Gene3D" id="3.70.10.10">
    <property type="match status" value="1"/>
</dbReference>
<comment type="subcellular location">
    <subcellularLocation>
        <location evidence="1 10">Cytoplasm</location>
    </subcellularLocation>
</comment>
<dbReference type="OrthoDB" id="8421503at2"/>
<keyword evidence="5 10" id="KW-0808">Transferase</keyword>
<dbReference type="InterPro" id="IPR022635">
    <property type="entry name" value="DNA_polIII_beta_C"/>
</dbReference>
<accession>A0A5B6TFD6</accession>
<keyword evidence="4 10" id="KW-0963">Cytoplasm</keyword>
<evidence type="ECO:0000259" key="12">
    <source>
        <dbReference type="Pfam" id="PF02767"/>
    </source>
</evidence>
<proteinExistence type="inferred from homology"/>